<accession>A0ABT1X4M6</accession>
<dbReference type="InterPro" id="IPR003673">
    <property type="entry name" value="CoA-Trfase_fam_III"/>
</dbReference>
<dbReference type="Gene3D" id="3.30.1540.10">
    <property type="entry name" value="formyl-coa transferase, domain 3"/>
    <property type="match status" value="1"/>
</dbReference>
<dbReference type="InterPro" id="IPR023606">
    <property type="entry name" value="CoA-Trfase_III_dom_1_sf"/>
</dbReference>
<dbReference type="EMBL" id="JANJOU010000008">
    <property type="protein sequence ID" value="MCR0982726.1"/>
    <property type="molecule type" value="Genomic_DNA"/>
</dbReference>
<evidence type="ECO:0000256" key="1">
    <source>
        <dbReference type="ARBA" id="ARBA00022679"/>
    </source>
</evidence>
<sequence length="422" mass="44994">MTQPGSLDAPPTSGPLAGLRVIEIGVAMAGPYCAMTLGDFGAEVVKIERVGAGDDSRSWPPHFHGAMGYYYGSANRNKRSVALDLKSPEGAAIARKLIEGADILVDNYRIGALARAGLGWEVLRAANPRLIYCSVSGFGATGPRAEEPANDLFMQAYAGGMSITGEEGGGPVKMGMSVADIGAGMLATIGVMMAVEARHRTGRGQRVETSLLEGQMSMLAHFVTRYFASGEVPGPSGSGALTSPTYRAFRAADDWIVISAFNQRMWRGLCTALERPEWVDDPRFADAALRVANRLELIDLIGAVIATRRVTEWEMLLKSNEVPCCPINRIDKVVAEEQVAARSMVTEIDLPGLGAMRMAGLPVKLSETPAAIGLPPPRLGQHTAEVMRDAGYADAEIEALARRGAIGLDEGWREGDQPRRAG</sequence>
<dbReference type="PANTHER" id="PTHR48207">
    <property type="entry name" value="SUCCINATE--HYDROXYMETHYLGLUTARATE COA-TRANSFERASE"/>
    <property type="match status" value="1"/>
</dbReference>
<comment type="caution">
    <text evidence="2">The sequence shown here is derived from an EMBL/GenBank/DDBJ whole genome shotgun (WGS) entry which is preliminary data.</text>
</comment>
<dbReference type="InterPro" id="IPR044855">
    <property type="entry name" value="CoA-Trfase_III_dom3_sf"/>
</dbReference>
<evidence type="ECO:0000313" key="3">
    <source>
        <dbReference type="Proteomes" id="UP001524642"/>
    </source>
</evidence>
<keyword evidence="1 2" id="KW-0808">Transferase</keyword>
<dbReference type="Gene3D" id="3.40.50.10540">
    <property type="entry name" value="Crotonobetainyl-coa:carnitine coa-transferase, domain 1"/>
    <property type="match status" value="1"/>
</dbReference>
<proteinExistence type="predicted"/>
<keyword evidence="3" id="KW-1185">Reference proteome</keyword>
<organism evidence="2 3">
    <name type="scientific">Roseomonas populi</name>
    <dbReference type="NCBI Taxonomy" id="3121582"/>
    <lineage>
        <taxon>Bacteria</taxon>
        <taxon>Pseudomonadati</taxon>
        <taxon>Pseudomonadota</taxon>
        <taxon>Alphaproteobacteria</taxon>
        <taxon>Acetobacterales</taxon>
        <taxon>Roseomonadaceae</taxon>
        <taxon>Roseomonas</taxon>
    </lineage>
</organism>
<dbReference type="RefSeq" id="WP_257716391.1">
    <property type="nucleotide sequence ID" value="NZ_JANJOU010000008.1"/>
</dbReference>
<dbReference type="InterPro" id="IPR050483">
    <property type="entry name" value="CoA-transferase_III_domain"/>
</dbReference>
<dbReference type="Proteomes" id="UP001524642">
    <property type="component" value="Unassembled WGS sequence"/>
</dbReference>
<gene>
    <name evidence="2" type="ORF">NRP21_11765</name>
</gene>
<dbReference type="Pfam" id="PF02515">
    <property type="entry name" value="CoA_transf_3"/>
    <property type="match status" value="1"/>
</dbReference>
<dbReference type="SUPFAM" id="SSF89796">
    <property type="entry name" value="CoA-transferase family III (CaiB/BaiF)"/>
    <property type="match status" value="1"/>
</dbReference>
<evidence type="ECO:0000313" key="2">
    <source>
        <dbReference type="EMBL" id="MCR0982726.1"/>
    </source>
</evidence>
<dbReference type="GO" id="GO:0016740">
    <property type="term" value="F:transferase activity"/>
    <property type="evidence" value="ECO:0007669"/>
    <property type="project" value="UniProtKB-KW"/>
</dbReference>
<name>A0ABT1X4M6_9PROT</name>
<reference evidence="2 3" key="1">
    <citation type="submission" date="2022-06" db="EMBL/GenBank/DDBJ databases">
        <title>Roseomonas CN29.</title>
        <authorList>
            <person name="Cheng Y."/>
            <person name="He X."/>
        </authorList>
    </citation>
    <scope>NUCLEOTIDE SEQUENCE [LARGE SCALE GENOMIC DNA]</scope>
    <source>
        <strain evidence="2 3">CN29</strain>
    </source>
</reference>
<protein>
    <submittedName>
        <fullName evidence="2">CoA transferase</fullName>
    </submittedName>
</protein>
<dbReference type="PANTHER" id="PTHR48207:SF3">
    <property type="entry name" value="SUCCINATE--HYDROXYMETHYLGLUTARATE COA-TRANSFERASE"/>
    <property type="match status" value="1"/>
</dbReference>